<reference evidence="1" key="1">
    <citation type="submission" date="2018-05" db="EMBL/GenBank/DDBJ databases">
        <authorList>
            <person name="Lanie J.A."/>
            <person name="Ng W.-L."/>
            <person name="Kazmierczak K.M."/>
            <person name="Andrzejewski T.M."/>
            <person name="Davidsen T.M."/>
            <person name="Wayne K.J."/>
            <person name="Tettelin H."/>
            <person name="Glass J.I."/>
            <person name="Rusch D."/>
            <person name="Podicherti R."/>
            <person name="Tsui H.-C.T."/>
            <person name="Winkler M.E."/>
        </authorList>
    </citation>
    <scope>NUCLEOTIDE SEQUENCE</scope>
</reference>
<name>A0A381THD5_9ZZZZ</name>
<evidence type="ECO:0000313" key="1">
    <source>
        <dbReference type="EMBL" id="SVA13333.1"/>
    </source>
</evidence>
<protein>
    <submittedName>
        <fullName evidence="1">Uncharacterized protein</fullName>
    </submittedName>
</protein>
<sequence length="183" mass="19312">MKRMVLIVLGFGALVFASSASAQSDATLIEQALAAAPRRASADASVVKWSADHTYTTIKEGTNQVVCYSRADERDRQPFAVQCTSLANLDRVAQNRRFHAESTDAAGERALVAAAAENGTRVPAEYGSWFRSMNGPDQASAGVHTTISMPDATTASAGFPEDRSQGGAYIMAAGTSEAHLMVP</sequence>
<organism evidence="1">
    <name type="scientific">marine metagenome</name>
    <dbReference type="NCBI Taxonomy" id="408172"/>
    <lineage>
        <taxon>unclassified sequences</taxon>
        <taxon>metagenomes</taxon>
        <taxon>ecological metagenomes</taxon>
    </lineage>
</organism>
<proteinExistence type="predicted"/>
<accession>A0A381THD5</accession>
<dbReference type="EMBL" id="UINC01004304">
    <property type="protein sequence ID" value="SVA13333.1"/>
    <property type="molecule type" value="Genomic_DNA"/>
</dbReference>
<gene>
    <name evidence="1" type="ORF">METZ01_LOCUS66187</name>
</gene>
<dbReference type="AlphaFoldDB" id="A0A381THD5"/>